<gene>
    <name evidence="7" type="ORF">FHP25_36600</name>
</gene>
<evidence type="ECO:0000256" key="1">
    <source>
        <dbReference type="ARBA" id="ARBA00005417"/>
    </source>
</evidence>
<comment type="caution">
    <text evidence="7">The sequence shown here is derived from an EMBL/GenBank/DDBJ whole genome shotgun (WGS) entry which is preliminary data.</text>
</comment>
<dbReference type="GO" id="GO:0016887">
    <property type="term" value="F:ATP hydrolysis activity"/>
    <property type="evidence" value="ECO:0007669"/>
    <property type="project" value="InterPro"/>
</dbReference>
<dbReference type="PANTHER" id="PTHR43820:SF2">
    <property type="entry name" value="ABC TRANSPORTER ATP-BINDING PROTEIN"/>
    <property type="match status" value="1"/>
</dbReference>
<dbReference type="AlphaFoldDB" id="A0A5C8P9F3"/>
<evidence type="ECO:0000259" key="6">
    <source>
        <dbReference type="PROSITE" id="PS50893"/>
    </source>
</evidence>
<dbReference type="InterPro" id="IPR003593">
    <property type="entry name" value="AAA+_ATPase"/>
</dbReference>
<keyword evidence="3" id="KW-0547">Nucleotide-binding</keyword>
<evidence type="ECO:0000256" key="2">
    <source>
        <dbReference type="ARBA" id="ARBA00022448"/>
    </source>
</evidence>
<dbReference type="PROSITE" id="PS50893">
    <property type="entry name" value="ABC_TRANSPORTER_2"/>
    <property type="match status" value="1"/>
</dbReference>
<protein>
    <submittedName>
        <fullName evidence="7">ABC transporter ATP-binding protein</fullName>
    </submittedName>
</protein>
<dbReference type="InterPro" id="IPR003439">
    <property type="entry name" value="ABC_transporter-like_ATP-bd"/>
</dbReference>
<reference evidence="7 8" key="1">
    <citation type="submission" date="2019-06" db="EMBL/GenBank/DDBJ databases">
        <title>New taxonomy in bacterial strain CC-CFT640, isolated from vineyard.</title>
        <authorList>
            <person name="Lin S.-Y."/>
            <person name="Tsai C.-F."/>
            <person name="Young C.-C."/>
        </authorList>
    </citation>
    <scope>NUCLEOTIDE SEQUENCE [LARGE SCALE GENOMIC DNA]</scope>
    <source>
        <strain evidence="7 8">CC-CFT640</strain>
    </source>
</reference>
<dbReference type="GO" id="GO:0015807">
    <property type="term" value="P:L-amino acid transport"/>
    <property type="evidence" value="ECO:0007669"/>
    <property type="project" value="TreeGrafter"/>
</dbReference>
<dbReference type="CDD" id="cd03224">
    <property type="entry name" value="ABC_TM1139_LivF_branched"/>
    <property type="match status" value="1"/>
</dbReference>
<feature type="domain" description="ABC transporter" evidence="6">
    <location>
        <begin position="5"/>
        <end position="236"/>
    </location>
</feature>
<dbReference type="InterPro" id="IPR017871">
    <property type="entry name" value="ABC_transporter-like_CS"/>
</dbReference>
<name>A0A5C8P9F3_9HYPH</name>
<proteinExistence type="inferred from homology"/>
<evidence type="ECO:0000256" key="3">
    <source>
        <dbReference type="ARBA" id="ARBA00022741"/>
    </source>
</evidence>
<dbReference type="OrthoDB" id="9806149at2"/>
<sequence length="236" mass="25188">MSAVLEVDGLSAGYGTGRVLFGVGLHIEAGEAATLLGRNGMGKTTTVRCIAGLLRPVEGTIRLAGEPVGQRGADWIGRAGLGLVPEGRRIFPNLTMRENLVAFAANRRAAADPWTLERVLDLFPPLAPRLGNLGSQLSGGEQQMLAIGRALLTNPVLLILDEATEGLAPLPREAIWRALQRLRATGLAVLAIDKHVDRLAAIAARHTILDRGRVAWTGSSAELTADRSLWERYLGL</sequence>
<dbReference type="Pfam" id="PF00005">
    <property type="entry name" value="ABC_tran"/>
    <property type="match status" value="1"/>
</dbReference>
<dbReference type="Gene3D" id="3.40.50.300">
    <property type="entry name" value="P-loop containing nucleotide triphosphate hydrolases"/>
    <property type="match status" value="1"/>
</dbReference>
<evidence type="ECO:0000313" key="7">
    <source>
        <dbReference type="EMBL" id="TXL70033.1"/>
    </source>
</evidence>
<dbReference type="SUPFAM" id="SSF52540">
    <property type="entry name" value="P-loop containing nucleoside triphosphate hydrolases"/>
    <property type="match status" value="1"/>
</dbReference>
<dbReference type="Proteomes" id="UP000321638">
    <property type="component" value="Unassembled WGS sequence"/>
</dbReference>
<dbReference type="GO" id="GO:0015658">
    <property type="term" value="F:branched-chain amino acid transmembrane transporter activity"/>
    <property type="evidence" value="ECO:0007669"/>
    <property type="project" value="TreeGrafter"/>
</dbReference>
<evidence type="ECO:0000313" key="8">
    <source>
        <dbReference type="Proteomes" id="UP000321638"/>
    </source>
</evidence>
<keyword evidence="5" id="KW-0029">Amino-acid transport</keyword>
<dbReference type="GO" id="GO:0005524">
    <property type="term" value="F:ATP binding"/>
    <property type="evidence" value="ECO:0007669"/>
    <property type="project" value="UniProtKB-KW"/>
</dbReference>
<dbReference type="SMART" id="SM00382">
    <property type="entry name" value="AAA"/>
    <property type="match status" value="1"/>
</dbReference>
<organism evidence="7 8">
    <name type="scientific">Vineibacter terrae</name>
    <dbReference type="NCBI Taxonomy" id="2586908"/>
    <lineage>
        <taxon>Bacteria</taxon>
        <taxon>Pseudomonadati</taxon>
        <taxon>Pseudomonadota</taxon>
        <taxon>Alphaproteobacteria</taxon>
        <taxon>Hyphomicrobiales</taxon>
        <taxon>Vineibacter</taxon>
    </lineage>
</organism>
<accession>A0A5C8P9F3</accession>
<dbReference type="PROSITE" id="PS00211">
    <property type="entry name" value="ABC_TRANSPORTER_1"/>
    <property type="match status" value="1"/>
</dbReference>
<dbReference type="EMBL" id="VDUZ01000067">
    <property type="protein sequence ID" value="TXL70033.1"/>
    <property type="molecule type" value="Genomic_DNA"/>
</dbReference>
<comment type="similarity">
    <text evidence="1">Belongs to the ABC transporter superfamily.</text>
</comment>
<evidence type="ECO:0000256" key="5">
    <source>
        <dbReference type="ARBA" id="ARBA00022970"/>
    </source>
</evidence>
<keyword evidence="4 7" id="KW-0067">ATP-binding</keyword>
<dbReference type="PANTHER" id="PTHR43820">
    <property type="entry name" value="HIGH-AFFINITY BRANCHED-CHAIN AMINO ACID TRANSPORT ATP-BINDING PROTEIN LIVF"/>
    <property type="match status" value="1"/>
</dbReference>
<dbReference type="InterPro" id="IPR052156">
    <property type="entry name" value="BCAA_Transport_ATP-bd_LivF"/>
</dbReference>
<dbReference type="RefSeq" id="WP_147851962.1">
    <property type="nucleotide sequence ID" value="NZ_VDUZ01000067.1"/>
</dbReference>
<evidence type="ECO:0000256" key="4">
    <source>
        <dbReference type="ARBA" id="ARBA00022840"/>
    </source>
</evidence>
<keyword evidence="8" id="KW-1185">Reference proteome</keyword>
<dbReference type="InterPro" id="IPR027417">
    <property type="entry name" value="P-loop_NTPase"/>
</dbReference>
<keyword evidence="2" id="KW-0813">Transport</keyword>